<dbReference type="InterPro" id="IPR050907">
    <property type="entry name" value="SRSF"/>
</dbReference>
<evidence type="ECO:0000313" key="5">
    <source>
        <dbReference type="Proteomes" id="UP000030744"/>
    </source>
</evidence>
<dbReference type="GO" id="GO:0003723">
    <property type="term" value="F:RNA binding"/>
    <property type="evidence" value="ECO:0007669"/>
    <property type="project" value="UniProtKB-UniRule"/>
</dbReference>
<dbReference type="AlphaFoldDB" id="U6KC74"/>
<dbReference type="InterPro" id="IPR012677">
    <property type="entry name" value="Nucleotide-bd_a/b_plait_sf"/>
</dbReference>
<keyword evidence="5" id="KW-1185">Reference proteome</keyword>
<evidence type="ECO:0000256" key="2">
    <source>
        <dbReference type="SAM" id="MobiDB-lite"/>
    </source>
</evidence>
<keyword evidence="1" id="KW-0694">RNA-binding</keyword>
<name>U6KC74_9EIME</name>
<dbReference type="PANTHER" id="PTHR23147">
    <property type="entry name" value="SERINE/ARGININE RICH SPLICING FACTOR"/>
    <property type="match status" value="1"/>
</dbReference>
<dbReference type="OrthoDB" id="5970at2759"/>
<dbReference type="SMART" id="SM00360">
    <property type="entry name" value="RRM"/>
    <property type="match status" value="1"/>
</dbReference>
<evidence type="ECO:0000313" key="4">
    <source>
        <dbReference type="EMBL" id="CDJ34376.1"/>
    </source>
</evidence>
<reference evidence="4" key="1">
    <citation type="submission" date="2013-10" db="EMBL/GenBank/DDBJ databases">
        <title>Genomic analysis of the causative agents of coccidiosis in chickens.</title>
        <authorList>
            <person name="Reid A.J."/>
            <person name="Blake D."/>
            <person name="Billington K."/>
            <person name="Browne H."/>
            <person name="Dunn M."/>
            <person name="Hung S."/>
            <person name="Kawahara F."/>
            <person name="Miranda-Saavedra D."/>
            <person name="Mourier T."/>
            <person name="Nagra H."/>
            <person name="Otto T.D."/>
            <person name="Rawlings N."/>
            <person name="Sanchez A."/>
            <person name="Sanders M."/>
            <person name="Subramaniam C."/>
            <person name="Tay Y."/>
            <person name="Dear P."/>
            <person name="Doerig C."/>
            <person name="Gruber A."/>
            <person name="Parkinson J."/>
            <person name="Shirley M."/>
            <person name="Wan K.L."/>
            <person name="Berriman M."/>
            <person name="Tomley F."/>
            <person name="Pain A."/>
        </authorList>
    </citation>
    <scope>NUCLEOTIDE SEQUENCE [LARGE SCALE GENOMIC DNA]</scope>
    <source>
        <strain evidence="4">Houghton</strain>
    </source>
</reference>
<reference evidence="4" key="2">
    <citation type="submission" date="2013-10" db="EMBL/GenBank/DDBJ databases">
        <authorList>
            <person name="Aslett M."/>
        </authorList>
    </citation>
    <scope>NUCLEOTIDE SEQUENCE [LARGE SCALE GENOMIC DNA]</scope>
    <source>
        <strain evidence="4">Houghton</strain>
    </source>
</reference>
<organism evidence="4 5">
    <name type="scientific">Eimeria mitis</name>
    <dbReference type="NCBI Taxonomy" id="44415"/>
    <lineage>
        <taxon>Eukaryota</taxon>
        <taxon>Sar</taxon>
        <taxon>Alveolata</taxon>
        <taxon>Apicomplexa</taxon>
        <taxon>Conoidasida</taxon>
        <taxon>Coccidia</taxon>
        <taxon>Eucoccidiorida</taxon>
        <taxon>Eimeriorina</taxon>
        <taxon>Eimeriidae</taxon>
        <taxon>Eimeria</taxon>
    </lineage>
</organism>
<dbReference type="InterPro" id="IPR000504">
    <property type="entry name" value="RRM_dom"/>
</dbReference>
<dbReference type="InterPro" id="IPR035979">
    <property type="entry name" value="RBD_domain_sf"/>
</dbReference>
<dbReference type="GeneID" id="25376912"/>
<dbReference type="Proteomes" id="UP000030744">
    <property type="component" value="Unassembled WGS sequence"/>
</dbReference>
<dbReference type="RefSeq" id="XP_013356939.1">
    <property type="nucleotide sequence ID" value="XM_013501485.1"/>
</dbReference>
<feature type="domain" description="RRM" evidence="3">
    <location>
        <begin position="12"/>
        <end position="70"/>
    </location>
</feature>
<feature type="region of interest" description="Disordered" evidence="2">
    <location>
        <begin position="108"/>
        <end position="171"/>
    </location>
</feature>
<protein>
    <submittedName>
        <fullName evidence="4">Pre-mRNA processing factor, related</fullName>
    </submittedName>
</protein>
<sequence>MHRMDDELTHGRKVYVGNLDPDSTSSELEEIFRRYGKLSNIWVARNPPGFAFVTFEDMRDARDAVEATDGILHREKYTPNSLSLPQPPAVRCCLLIFPALRVEIAKGPGAKGRRMSPPGRRRRGSPDGFRGRDTRRRCVALNTDDEVPPTASEAVTHGAAPGTAARGATTTTTAAEGAVAAAAALTDDVLTVRVGGTTPTRSETREEVVSGDKKREDEAMFRYLSGIMRPNDGTAVRSSVLCCLC</sequence>
<dbReference type="VEuPathDB" id="ToxoDB:EMH_0020070"/>
<accession>U6KC74</accession>
<feature type="compositionally biased region" description="Basic residues" evidence="2">
    <location>
        <begin position="111"/>
        <end position="123"/>
    </location>
</feature>
<evidence type="ECO:0000256" key="1">
    <source>
        <dbReference type="PROSITE-ProRule" id="PRU00176"/>
    </source>
</evidence>
<dbReference type="PROSITE" id="PS50102">
    <property type="entry name" value="RRM"/>
    <property type="match status" value="1"/>
</dbReference>
<dbReference type="Gene3D" id="3.30.70.330">
    <property type="match status" value="1"/>
</dbReference>
<dbReference type="SUPFAM" id="SSF54928">
    <property type="entry name" value="RNA-binding domain, RBD"/>
    <property type="match status" value="1"/>
</dbReference>
<gene>
    <name evidence="4" type="ORF">EMH_0020070</name>
</gene>
<evidence type="ECO:0000259" key="3">
    <source>
        <dbReference type="PROSITE" id="PS50102"/>
    </source>
</evidence>
<feature type="compositionally biased region" description="Low complexity" evidence="2">
    <location>
        <begin position="156"/>
        <end position="171"/>
    </location>
</feature>
<proteinExistence type="predicted"/>
<dbReference type="EMBL" id="HG686487">
    <property type="protein sequence ID" value="CDJ34376.1"/>
    <property type="molecule type" value="Genomic_DNA"/>
</dbReference>
<dbReference type="Pfam" id="PF00076">
    <property type="entry name" value="RRM_1"/>
    <property type="match status" value="1"/>
</dbReference>